<feature type="short sequence motif" description="TonB box" evidence="10">
    <location>
        <begin position="104"/>
        <end position="110"/>
    </location>
</feature>
<feature type="chain" id="PRO_5026741799" evidence="13">
    <location>
        <begin position="30"/>
        <end position="873"/>
    </location>
</feature>
<dbReference type="Proteomes" id="UP000500767">
    <property type="component" value="Chromosome"/>
</dbReference>
<dbReference type="InterPro" id="IPR039426">
    <property type="entry name" value="TonB-dep_rcpt-like"/>
</dbReference>
<evidence type="ECO:0000256" key="2">
    <source>
        <dbReference type="ARBA" id="ARBA00022448"/>
    </source>
</evidence>
<accession>A0A6M8HR64</accession>
<keyword evidence="16" id="KW-0675">Receptor</keyword>
<dbReference type="PROSITE" id="PS00430">
    <property type="entry name" value="TONB_DEPENDENT_REC_1"/>
    <property type="match status" value="1"/>
</dbReference>
<keyword evidence="8 9" id="KW-0998">Cell outer membrane</keyword>
<dbReference type="AlphaFoldDB" id="A0A6M8HR64"/>
<evidence type="ECO:0000256" key="4">
    <source>
        <dbReference type="ARBA" id="ARBA00022692"/>
    </source>
</evidence>
<dbReference type="Pfam" id="PF00593">
    <property type="entry name" value="TonB_dep_Rec_b-barrel"/>
    <property type="match status" value="1"/>
</dbReference>
<keyword evidence="4 9" id="KW-0812">Transmembrane</keyword>
<evidence type="ECO:0000259" key="14">
    <source>
        <dbReference type="Pfam" id="PF00593"/>
    </source>
</evidence>
<evidence type="ECO:0000256" key="3">
    <source>
        <dbReference type="ARBA" id="ARBA00022452"/>
    </source>
</evidence>
<name>A0A6M8HR64_9PROT</name>
<evidence type="ECO:0000256" key="9">
    <source>
        <dbReference type="PROSITE-ProRule" id="PRU01360"/>
    </source>
</evidence>
<evidence type="ECO:0000256" key="8">
    <source>
        <dbReference type="ARBA" id="ARBA00023237"/>
    </source>
</evidence>
<dbReference type="InterPro" id="IPR000531">
    <property type="entry name" value="Beta-barrel_TonB"/>
</dbReference>
<comment type="similarity">
    <text evidence="9 11">Belongs to the TonB-dependent receptor family.</text>
</comment>
<dbReference type="PROSITE" id="PS52016">
    <property type="entry name" value="TONB_DEPENDENT_REC_3"/>
    <property type="match status" value="1"/>
</dbReference>
<proteinExistence type="inferred from homology"/>
<evidence type="ECO:0000313" key="17">
    <source>
        <dbReference type="Proteomes" id="UP000500767"/>
    </source>
</evidence>
<dbReference type="InterPro" id="IPR012910">
    <property type="entry name" value="Plug_dom"/>
</dbReference>
<keyword evidence="7 9" id="KW-0472">Membrane</keyword>
<dbReference type="EMBL" id="CP053708">
    <property type="protein sequence ID" value="QKE90832.1"/>
    <property type="molecule type" value="Genomic_DNA"/>
</dbReference>
<keyword evidence="6 10" id="KW-0798">TonB box</keyword>
<keyword evidence="3 9" id="KW-1134">Transmembrane beta strand</keyword>
<dbReference type="Gene3D" id="2.40.170.20">
    <property type="entry name" value="TonB-dependent receptor, beta-barrel domain"/>
    <property type="match status" value="1"/>
</dbReference>
<dbReference type="KEGG" id="lck:HN018_13000"/>
<sequence>MRSIVSFRRLLLLSACPVAVAAASVSARAQTVAPPATSAPVATHQHHARRHSAHSAATTGAVAATGTAAAIDPSAVPAGSAPIRVADARSSGSTPRAAADAGESIIVTGTRSLNKRARDSTSPIDVISATTLARSGQPNLGDQLVRTDPSINIAAMGSDTAALTSSIQLRGLGGNEVLVLVDGKRRHTTANITADAGPLQGATPVDINMIPAAAIDHIEVLRDGAAAQYGSDAIAGVVNIILKKTDHGGSASAFSGANAYNGDGWQYQLDADKGASFGEDGYVHIGGQFYHADHFVAPAVDDRAAAGNFPGNSNKINGQPEETRETLSIEAGKTLIPDLFGGVRGYGLITYGHRHSEAYENYRTPTVLPEIYPNGFSPLETNEENDYAATLGVKADDFFGFRVDLSSTYGADQTNIGNKHTGNPNLYEQGNSQYGYPIGFSPTTVLAQSQTNAQWTNNADFARPLTIMGKNSTIAFGAEERSENYSLGAGSPASYLLGGTQGFAGLLPANAGRFSRNVWSVYGDYDIHPMQHWDIDIAGRFEHYTDFGNTENGKISTRYDFTKWFALRGTISNGTRAPTLAEENYSSLNVSPTGASGILAVSSTGAQSIGAVPLKPERSTNASAGLVIEPMRNMSITADIYQINLRDRIVGAGGVTGSGAESAIALTGATLPSGIQTNDISAYYFANGASTRTQGIDINANYFTDFRQYGTVNWSAGIDLNRTRIHHVGTDAFGNPFLTAQGVGYLTTASPRSKIILNAFWKIGKFDVNLRQTRYGQTTNDVTYEDQAPEELQYSGSKFYEFKNTPRWLTDLEVGYQIAPRWHMAVGGNNLFNVRPRRQPLDVSYLGVAYYDTTSSQVPITGGFYYGRVNFTF</sequence>
<evidence type="ECO:0000256" key="13">
    <source>
        <dbReference type="SAM" id="SignalP"/>
    </source>
</evidence>
<dbReference type="Pfam" id="PF07715">
    <property type="entry name" value="Plug"/>
    <property type="match status" value="1"/>
</dbReference>
<evidence type="ECO:0000256" key="6">
    <source>
        <dbReference type="ARBA" id="ARBA00023077"/>
    </source>
</evidence>
<dbReference type="PANTHER" id="PTHR47234">
    <property type="match status" value="1"/>
</dbReference>
<organism evidence="16 17">
    <name type="scientific">Lichenicola cladoniae</name>
    <dbReference type="NCBI Taxonomy" id="1484109"/>
    <lineage>
        <taxon>Bacteria</taxon>
        <taxon>Pseudomonadati</taxon>
        <taxon>Pseudomonadota</taxon>
        <taxon>Alphaproteobacteria</taxon>
        <taxon>Acetobacterales</taxon>
        <taxon>Acetobacteraceae</taxon>
        <taxon>Lichenicola</taxon>
    </lineage>
</organism>
<dbReference type="SUPFAM" id="SSF56935">
    <property type="entry name" value="Porins"/>
    <property type="match status" value="1"/>
</dbReference>
<protein>
    <submittedName>
        <fullName evidence="16">TonB-dependent receptor</fullName>
    </submittedName>
</protein>
<evidence type="ECO:0000256" key="10">
    <source>
        <dbReference type="PROSITE-ProRule" id="PRU10143"/>
    </source>
</evidence>
<feature type="domain" description="TonB-dependent receptor plug" evidence="15">
    <location>
        <begin position="117"/>
        <end position="237"/>
    </location>
</feature>
<dbReference type="InterPro" id="IPR036942">
    <property type="entry name" value="Beta-barrel_TonB_sf"/>
</dbReference>
<comment type="subcellular location">
    <subcellularLocation>
        <location evidence="1 9">Cell outer membrane</location>
        <topology evidence="1 9">Multi-pass membrane protein</topology>
    </subcellularLocation>
</comment>
<feature type="compositionally biased region" description="Basic residues" evidence="12">
    <location>
        <begin position="44"/>
        <end position="53"/>
    </location>
</feature>
<evidence type="ECO:0000256" key="11">
    <source>
        <dbReference type="RuleBase" id="RU003357"/>
    </source>
</evidence>
<dbReference type="GO" id="GO:0009279">
    <property type="term" value="C:cell outer membrane"/>
    <property type="evidence" value="ECO:0007669"/>
    <property type="project" value="UniProtKB-SubCell"/>
</dbReference>
<evidence type="ECO:0000256" key="1">
    <source>
        <dbReference type="ARBA" id="ARBA00004571"/>
    </source>
</evidence>
<gene>
    <name evidence="16" type="ORF">HN018_13000</name>
</gene>
<evidence type="ECO:0000259" key="15">
    <source>
        <dbReference type="Pfam" id="PF07715"/>
    </source>
</evidence>
<dbReference type="PANTHER" id="PTHR47234:SF3">
    <property type="entry name" value="SECRETIN_TONB SHORT N-TERMINAL DOMAIN-CONTAINING PROTEIN"/>
    <property type="match status" value="1"/>
</dbReference>
<feature type="signal peptide" evidence="13">
    <location>
        <begin position="1"/>
        <end position="29"/>
    </location>
</feature>
<dbReference type="Gene3D" id="2.170.130.10">
    <property type="entry name" value="TonB-dependent receptor, plug domain"/>
    <property type="match status" value="1"/>
</dbReference>
<evidence type="ECO:0000256" key="5">
    <source>
        <dbReference type="ARBA" id="ARBA00022729"/>
    </source>
</evidence>
<dbReference type="InterPro" id="IPR037066">
    <property type="entry name" value="Plug_dom_sf"/>
</dbReference>
<evidence type="ECO:0000313" key="16">
    <source>
        <dbReference type="EMBL" id="QKE90832.1"/>
    </source>
</evidence>
<keyword evidence="17" id="KW-1185">Reference proteome</keyword>
<reference evidence="16 17" key="1">
    <citation type="journal article" date="2014" name="World J. Microbiol. Biotechnol.">
        <title>Biodiversity and physiological characteristics of Antarctic and Arctic lichens-associated bacteria.</title>
        <authorList>
            <person name="Lee Y.M."/>
            <person name="Kim E.H."/>
            <person name="Lee H.K."/>
            <person name="Hong S.G."/>
        </authorList>
    </citation>
    <scope>NUCLEOTIDE SEQUENCE [LARGE SCALE GENOMIC DNA]</scope>
    <source>
        <strain evidence="16 17">PAMC 26569</strain>
    </source>
</reference>
<feature type="region of interest" description="Disordered" evidence="12">
    <location>
        <begin position="36"/>
        <end position="61"/>
    </location>
</feature>
<keyword evidence="2 9" id="KW-0813">Transport</keyword>
<keyword evidence="5 13" id="KW-0732">Signal</keyword>
<feature type="domain" description="TonB-dependent receptor-like beta-barrel" evidence="14">
    <location>
        <begin position="360"/>
        <end position="831"/>
    </location>
</feature>
<evidence type="ECO:0000256" key="12">
    <source>
        <dbReference type="SAM" id="MobiDB-lite"/>
    </source>
</evidence>
<evidence type="ECO:0000256" key="7">
    <source>
        <dbReference type="ARBA" id="ARBA00023136"/>
    </source>
</evidence>
<dbReference type="CDD" id="cd01347">
    <property type="entry name" value="ligand_gated_channel"/>
    <property type="match status" value="1"/>
</dbReference>
<dbReference type="InterPro" id="IPR010916">
    <property type="entry name" value="TonB_box_CS"/>
</dbReference>